<feature type="signal peptide" evidence="4">
    <location>
        <begin position="1"/>
        <end position="21"/>
    </location>
</feature>
<evidence type="ECO:0000313" key="7">
    <source>
        <dbReference type="Proteomes" id="UP001154114"/>
    </source>
</evidence>
<dbReference type="AlphaFoldDB" id="A0A9N8KWP3"/>
<dbReference type="Proteomes" id="UP001154114">
    <property type="component" value="Chromosome 11"/>
</dbReference>
<dbReference type="GO" id="GO:0005615">
    <property type="term" value="C:extracellular space"/>
    <property type="evidence" value="ECO:0007669"/>
    <property type="project" value="InterPro"/>
</dbReference>
<dbReference type="PANTHER" id="PTHR11461:SF342">
    <property type="entry name" value="SERINE PROTEASE INHIBITOR 28DC"/>
    <property type="match status" value="1"/>
</dbReference>
<sequence length="458" mass="51239">MEVAAWVIFIITALCIHWSCGQEPTETIQKLKNVEETVTSATQAATPNELDVATAINEFGFKLLVKMMKQKKNENLVISPSGIAGVLAMALLGTVGTTYSEVAETLGFSQDIIVNRKNHEQFGALLQALNTNVSSKTLYADAIFVDDNTQLREIYRKYLNDVYGGDVLSTDFQQAEQATLSINEWVRNHTEGKIETLFAEPLPPVTKVVLLSTLYFKGQWDQPFVPDATMKLPFNRTKDEVMADLMLNFGKFRYSFASRHGLHILAMPYNDSETTMYALMPIFPNELSILDLMESLDYKKIDEIINGMSVKQCVVRFPKMDIRSTVKLQDALQTMGIRSIFTPGLANFALMVNSNMVVNKTEEEIITSIDQGQIQTKGVTDLVNNLPNPGIHIDYIVHDVKMTINEYGTEAVAATGALLSRSAQRFYTDSPFYMFIRNEKTKLVTFSAVIFDPTVPVA</sequence>
<protein>
    <recommendedName>
        <fullName evidence="5">Serpin domain-containing protein</fullName>
    </recommendedName>
</protein>
<evidence type="ECO:0000256" key="2">
    <source>
        <dbReference type="ARBA" id="ARBA00022900"/>
    </source>
</evidence>
<dbReference type="PANTHER" id="PTHR11461">
    <property type="entry name" value="SERINE PROTEASE INHIBITOR, SERPIN"/>
    <property type="match status" value="1"/>
</dbReference>
<dbReference type="InterPro" id="IPR000215">
    <property type="entry name" value="Serpin_fam"/>
</dbReference>
<proteinExistence type="inferred from homology"/>
<keyword evidence="4" id="KW-0732">Signal</keyword>
<dbReference type="SMART" id="SM00093">
    <property type="entry name" value="SERPIN"/>
    <property type="match status" value="1"/>
</dbReference>
<feature type="chain" id="PRO_5040210545" description="Serpin domain-containing protein" evidence="4">
    <location>
        <begin position="22"/>
        <end position="458"/>
    </location>
</feature>
<dbReference type="Gene3D" id="3.30.497.10">
    <property type="entry name" value="Antithrombin, subunit I, domain 2"/>
    <property type="match status" value="2"/>
</dbReference>
<dbReference type="InterPro" id="IPR023796">
    <property type="entry name" value="Serpin_dom"/>
</dbReference>
<dbReference type="Gene3D" id="2.30.39.10">
    <property type="entry name" value="Alpha-1-antitrypsin, domain 1"/>
    <property type="match status" value="2"/>
</dbReference>
<comment type="similarity">
    <text evidence="3">Belongs to the serpin family.</text>
</comment>
<reference evidence="6" key="1">
    <citation type="submission" date="2021-12" db="EMBL/GenBank/DDBJ databases">
        <authorList>
            <person name="King R."/>
        </authorList>
    </citation>
    <scope>NUCLEOTIDE SEQUENCE</scope>
</reference>
<keyword evidence="7" id="KW-1185">Reference proteome</keyword>
<feature type="domain" description="Serpin" evidence="5">
    <location>
        <begin position="61"/>
        <end position="453"/>
    </location>
</feature>
<evidence type="ECO:0000256" key="1">
    <source>
        <dbReference type="ARBA" id="ARBA00022690"/>
    </source>
</evidence>
<dbReference type="OrthoDB" id="9518664at2759"/>
<dbReference type="CDD" id="cd00172">
    <property type="entry name" value="serpin"/>
    <property type="match status" value="1"/>
</dbReference>
<gene>
    <name evidence="6" type="ORF">CINC_LOCUS1447</name>
</gene>
<keyword evidence="2" id="KW-0722">Serine protease inhibitor</keyword>
<dbReference type="InterPro" id="IPR036186">
    <property type="entry name" value="Serpin_sf"/>
</dbReference>
<dbReference type="SUPFAM" id="SSF56574">
    <property type="entry name" value="Serpins"/>
    <property type="match status" value="1"/>
</dbReference>
<accession>A0A9N8KWP3</accession>
<evidence type="ECO:0000256" key="3">
    <source>
        <dbReference type="RuleBase" id="RU000411"/>
    </source>
</evidence>
<name>A0A9N8KWP3_CHRIL</name>
<dbReference type="Pfam" id="PF00079">
    <property type="entry name" value="Serpin"/>
    <property type="match status" value="1"/>
</dbReference>
<dbReference type="InterPro" id="IPR042178">
    <property type="entry name" value="Serpin_sf_1"/>
</dbReference>
<evidence type="ECO:0000313" key="6">
    <source>
        <dbReference type="EMBL" id="CAD0199755.1"/>
    </source>
</evidence>
<dbReference type="InterPro" id="IPR042185">
    <property type="entry name" value="Serpin_sf_2"/>
</dbReference>
<keyword evidence="1" id="KW-0646">Protease inhibitor</keyword>
<organism evidence="6 7">
    <name type="scientific">Chrysodeixis includens</name>
    <name type="common">Soybean looper</name>
    <name type="synonym">Pseudoplusia includens</name>
    <dbReference type="NCBI Taxonomy" id="689277"/>
    <lineage>
        <taxon>Eukaryota</taxon>
        <taxon>Metazoa</taxon>
        <taxon>Ecdysozoa</taxon>
        <taxon>Arthropoda</taxon>
        <taxon>Hexapoda</taxon>
        <taxon>Insecta</taxon>
        <taxon>Pterygota</taxon>
        <taxon>Neoptera</taxon>
        <taxon>Endopterygota</taxon>
        <taxon>Lepidoptera</taxon>
        <taxon>Glossata</taxon>
        <taxon>Ditrysia</taxon>
        <taxon>Noctuoidea</taxon>
        <taxon>Noctuidae</taxon>
        <taxon>Plusiinae</taxon>
        <taxon>Chrysodeixis</taxon>
    </lineage>
</organism>
<evidence type="ECO:0000259" key="5">
    <source>
        <dbReference type="SMART" id="SM00093"/>
    </source>
</evidence>
<dbReference type="EMBL" id="LR824014">
    <property type="protein sequence ID" value="CAD0199755.1"/>
    <property type="molecule type" value="Genomic_DNA"/>
</dbReference>
<evidence type="ECO:0000256" key="4">
    <source>
        <dbReference type="SAM" id="SignalP"/>
    </source>
</evidence>
<dbReference type="GO" id="GO:0004867">
    <property type="term" value="F:serine-type endopeptidase inhibitor activity"/>
    <property type="evidence" value="ECO:0007669"/>
    <property type="project" value="UniProtKB-KW"/>
</dbReference>